<dbReference type="GO" id="GO:0003700">
    <property type="term" value="F:DNA-binding transcription factor activity"/>
    <property type="evidence" value="ECO:0007669"/>
    <property type="project" value="InterPro"/>
</dbReference>
<keyword evidence="6 8" id="KW-0238">DNA-binding</keyword>
<dbReference type="CDD" id="cd17536">
    <property type="entry name" value="REC_YesN-like"/>
    <property type="match status" value="1"/>
</dbReference>
<proteinExistence type="predicted"/>
<dbReference type="GO" id="GO:0000160">
    <property type="term" value="P:phosphorelay signal transduction system"/>
    <property type="evidence" value="ECO:0007669"/>
    <property type="project" value="UniProtKB-KW"/>
</dbReference>
<dbReference type="PANTHER" id="PTHR42713:SF3">
    <property type="entry name" value="TRANSCRIPTIONAL REGULATORY PROTEIN HPTR"/>
    <property type="match status" value="1"/>
</dbReference>
<dbReference type="PROSITE" id="PS00041">
    <property type="entry name" value="HTH_ARAC_FAMILY_1"/>
    <property type="match status" value="1"/>
</dbReference>
<evidence type="ECO:0000256" key="3">
    <source>
        <dbReference type="ARBA" id="ARBA00022553"/>
    </source>
</evidence>
<keyword evidence="7" id="KW-0804">Transcription</keyword>
<dbReference type="InterPro" id="IPR009057">
    <property type="entry name" value="Homeodomain-like_sf"/>
</dbReference>
<dbReference type="PROSITE" id="PS50110">
    <property type="entry name" value="RESPONSE_REGULATORY"/>
    <property type="match status" value="1"/>
</dbReference>
<dbReference type="AlphaFoldDB" id="A0A3G9IUP9"/>
<evidence type="ECO:0000256" key="2">
    <source>
        <dbReference type="ARBA" id="ARBA00022490"/>
    </source>
</evidence>
<dbReference type="SMART" id="SM00342">
    <property type="entry name" value="HTH_ARAC"/>
    <property type="match status" value="1"/>
</dbReference>
<evidence type="ECO:0000313" key="9">
    <source>
        <dbReference type="Proteomes" id="UP000275368"/>
    </source>
</evidence>
<dbReference type="KEGG" id="pbk:Back11_34910"/>
<reference evidence="8 9" key="1">
    <citation type="submission" date="2018-11" db="EMBL/GenBank/DDBJ databases">
        <title>Complete genome sequence of Paenibacillus baekrokdamisoli strain KCTC 33723.</title>
        <authorList>
            <person name="Kang S.W."/>
            <person name="Lee K.C."/>
            <person name="Kim K.K."/>
            <person name="Kim J.S."/>
            <person name="Kim D.S."/>
            <person name="Ko S.H."/>
            <person name="Yang S.H."/>
            <person name="Lee J.S."/>
        </authorList>
    </citation>
    <scope>NUCLEOTIDE SEQUENCE [LARGE SCALE GENOMIC DNA]</scope>
    <source>
        <strain evidence="8 9">KCTC 33723</strain>
    </source>
</reference>
<name>A0A3G9IUP9_9BACL</name>
<dbReference type="SUPFAM" id="SSF52172">
    <property type="entry name" value="CheY-like"/>
    <property type="match status" value="1"/>
</dbReference>
<dbReference type="PANTHER" id="PTHR42713">
    <property type="entry name" value="HISTIDINE KINASE-RELATED"/>
    <property type="match status" value="1"/>
</dbReference>
<sequence length="514" mass="59567">MKIMLVDDEPIFLEQLKELITRIASEERSTSFEIIAECYSGQMALDRIPLSIPDVIVTDIKMSSMDGIELAHKVQQRWPSTAVIIISGFSTFDYARDALRANVEEYLLKPIEADAVRSVLLRIQERLSNKTYSKGKEILQLLIETNRISSLPELIQERLFPYAHYRLLIIPDHDFSIDNDMLLPQSLKVEETYYSKSKSYLDEQEELWVLRTNSRKELVVVFAFQTDPAVKLNNLLQLSQNHFMNKGRCPSIAYSDSVNHLTDINMVYRKLTDELYKNLVIGQPKFISLSNRIESHHDISLLKADEMEQLSLYLNKSDWKQIKKLINHLFRNWGNKHTPLLYLEKNLKSIVRLLEQQLPPIDIVTSKTLEIRIEELCFVSSSFSETAESFWDLIIHVFQPQVNESDSGALLFHQIENYVSAHLKEALTLGDLIERFHISSSYLCNLFRNNSGKSFVEYITALRVEKAKSLMLNYPSMLLKDIAEIVGYQDHHYFSRVFKTVVGTTPKEYKNISN</sequence>
<dbReference type="Gene3D" id="3.40.50.2300">
    <property type="match status" value="1"/>
</dbReference>
<dbReference type="GO" id="GO:0043565">
    <property type="term" value="F:sequence-specific DNA binding"/>
    <property type="evidence" value="ECO:0007669"/>
    <property type="project" value="InterPro"/>
</dbReference>
<accession>A0A3G9IUP9</accession>
<dbReference type="PROSITE" id="PS01124">
    <property type="entry name" value="HTH_ARAC_FAMILY_2"/>
    <property type="match status" value="1"/>
</dbReference>
<keyword evidence="9" id="KW-1185">Reference proteome</keyword>
<keyword evidence="4" id="KW-0902">Two-component regulatory system</keyword>
<evidence type="ECO:0000256" key="4">
    <source>
        <dbReference type="ARBA" id="ARBA00023012"/>
    </source>
</evidence>
<evidence type="ECO:0000256" key="7">
    <source>
        <dbReference type="ARBA" id="ARBA00023163"/>
    </source>
</evidence>
<dbReference type="OrthoDB" id="2676256at2"/>
<protein>
    <submittedName>
        <fullName evidence="8">DNA-binding response regulator</fullName>
    </submittedName>
</protein>
<dbReference type="InterPro" id="IPR001789">
    <property type="entry name" value="Sig_transdc_resp-reg_receiver"/>
</dbReference>
<dbReference type="Proteomes" id="UP000275368">
    <property type="component" value="Chromosome"/>
</dbReference>
<dbReference type="EMBL" id="AP019308">
    <property type="protein sequence ID" value="BBH22146.1"/>
    <property type="molecule type" value="Genomic_DNA"/>
</dbReference>
<dbReference type="GO" id="GO:0005737">
    <property type="term" value="C:cytoplasm"/>
    <property type="evidence" value="ECO:0007669"/>
    <property type="project" value="UniProtKB-SubCell"/>
</dbReference>
<dbReference type="InterPro" id="IPR018062">
    <property type="entry name" value="HTH_AraC-typ_CS"/>
</dbReference>
<dbReference type="SMART" id="SM00448">
    <property type="entry name" value="REC"/>
    <property type="match status" value="1"/>
</dbReference>
<evidence type="ECO:0000256" key="6">
    <source>
        <dbReference type="ARBA" id="ARBA00023125"/>
    </source>
</evidence>
<keyword evidence="5" id="KW-0805">Transcription regulation</keyword>
<evidence type="ECO:0000313" key="8">
    <source>
        <dbReference type="EMBL" id="BBH22146.1"/>
    </source>
</evidence>
<comment type="subcellular location">
    <subcellularLocation>
        <location evidence="1">Cytoplasm</location>
    </subcellularLocation>
</comment>
<dbReference type="Pfam" id="PF12833">
    <property type="entry name" value="HTH_18"/>
    <property type="match status" value="1"/>
</dbReference>
<dbReference type="Gene3D" id="1.10.10.60">
    <property type="entry name" value="Homeodomain-like"/>
    <property type="match status" value="2"/>
</dbReference>
<dbReference type="SUPFAM" id="SSF46689">
    <property type="entry name" value="Homeodomain-like"/>
    <property type="match status" value="1"/>
</dbReference>
<dbReference type="RefSeq" id="WP_125659764.1">
    <property type="nucleotide sequence ID" value="NZ_AP019308.1"/>
</dbReference>
<gene>
    <name evidence="8" type="ORF">Back11_34910</name>
</gene>
<dbReference type="Pfam" id="PF00072">
    <property type="entry name" value="Response_reg"/>
    <property type="match status" value="1"/>
</dbReference>
<keyword evidence="2" id="KW-0963">Cytoplasm</keyword>
<keyword evidence="3" id="KW-0597">Phosphoprotein</keyword>
<dbReference type="InterPro" id="IPR020449">
    <property type="entry name" value="Tscrpt_reg_AraC-type_HTH"/>
</dbReference>
<dbReference type="InterPro" id="IPR011006">
    <property type="entry name" value="CheY-like_superfamily"/>
</dbReference>
<evidence type="ECO:0000256" key="5">
    <source>
        <dbReference type="ARBA" id="ARBA00023015"/>
    </source>
</evidence>
<dbReference type="InterPro" id="IPR018060">
    <property type="entry name" value="HTH_AraC"/>
</dbReference>
<dbReference type="InterPro" id="IPR051552">
    <property type="entry name" value="HptR"/>
</dbReference>
<evidence type="ECO:0000256" key="1">
    <source>
        <dbReference type="ARBA" id="ARBA00004496"/>
    </source>
</evidence>
<dbReference type="PRINTS" id="PR00032">
    <property type="entry name" value="HTHARAC"/>
</dbReference>
<organism evidence="8 9">
    <name type="scientific">Paenibacillus baekrokdamisoli</name>
    <dbReference type="NCBI Taxonomy" id="1712516"/>
    <lineage>
        <taxon>Bacteria</taxon>
        <taxon>Bacillati</taxon>
        <taxon>Bacillota</taxon>
        <taxon>Bacilli</taxon>
        <taxon>Bacillales</taxon>
        <taxon>Paenibacillaceae</taxon>
        <taxon>Paenibacillus</taxon>
    </lineage>
</organism>